<evidence type="ECO:0000313" key="2">
    <source>
        <dbReference type="Proteomes" id="UP001056120"/>
    </source>
</evidence>
<dbReference type="Proteomes" id="UP001056120">
    <property type="component" value="Linkage Group LG11"/>
</dbReference>
<gene>
    <name evidence="1" type="ORF">L1987_32423</name>
</gene>
<comment type="caution">
    <text evidence="1">The sequence shown here is derived from an EMBL/GenBank/DDBJ whole genome shotgun (WGS) entry which is preliminary data.</text>
</comment>
<sequence length="502" mass="57119">MKGFSLTIGPVGRIWAKPTLSFLYLFSIYSGCYIFPHTRHRLCMWHIMIKVADKVGTNLSHDEDFKEKICNVVWTDALEPAEFEKQWFDVMMEYNLHSHKWLSDMYSLRFDWIPAFYRHEHMCGLMRTTSRSESENHFFCQLTNTKLTLVEFLSHFDTAMEAQRYKRRKNDHDTRYTEPHMLTDYELERQADKIYTREIFYDVQDEIRIACKNCMCIRQEEVGDLIKFYILQVNLRGTHEVLFIPKEMDIKCSCNRYEQYGLLCRHIFFVLRLCGIKEFPQKYVMKRWTRDVVPKKTTGSTIDQNILGNNVDRVSSIVREIMTSTEYIVNKLVTNMDELSLYRDQVNDSKLKVDANWVSKEPIDKNARLSNILGVEQPCSSSSASILPPSGIRNKGSGSHKRFKSFREVASARVSKTSRKCLACGVHGHNSRSCKKKVASSADSQNAGGAVAGSPGVGSHTAPGAGSHTAPGAGSMRGTGAGSRRAVVAGSKKSTAAVSKNY</sequence>
<keyword evidence="2" id="KW-1185">Reference proteome</keyword>
<name>A0ACB9HPI6_9ASTR</name>
<organism evidence="1 2">
    <name type="scientific">Smallanthus sonchifolius</name>
    <dbReference type="NCBI Taxonomy" id="185202"/>
    <lineage>
        <taxon>Eukaryota</taxon>
        <taxon>Viridiplantae</taxon>
        <taxon>Streptophyta</taxon>
        <taxon>Embryophyta</taxon>
        <taxon>Tracheophyta</taxon>
        <taxon>Spermatophyta</taxon>
        <taxon>Magnoliopsida</taxon>
        <taxon>eudicotyledons</taxon>
        <taxon>Gunneridae</taxon>
        <taxon>Pentapetalae</taxon>
        <taxon>asterids</taxon>
        <taxon>campanulids</taxon>
        <taxon>Asterales</taxon>
        <taxon>Asteraceae</taxon>
        <taxon>Asteroideae</taxon>
        <taxon>Heliantheae alliance</taxon>
        <taxon>Millerieae</taxon>
        <taxon>Smallanthus</taxon>
    </lineage>
</organism>
<accession>A0ACB9HPI6</accession>
<proteinExistence type="predicted"/>
<evidence type="ECO:0000313" key="1">
    <source>
        <dbReference type="EMBL" id="KAI3797170.1"/>
    </source>
</evidence>
<reference evidence="1 2" key="2">
    <citation type="journal article" date="2022" name="Mol. Ecol. Resour.">
        <title>The genomes of chicory, endive, great burdock and yacon provide insights into Asteraceae paleo-polyploidization history and plant inulin production.</title>
        <authorList>
            <person name="Fan W."/>
            <person name="Wang S."/>
            <person name="Wang H."/>
            <person name="Wang A."/>
            <person name="Jiang F."/>
            <person name="Liu H."/>
            <person name="Zhao H."/>
            <person name="Xu D."/>
            <person name="Zhang Y."/>
        </authorList>
    </citation>
    <scope>NUCLEOTIDE SEQUENCE [LARGE SCALE GENOMIC DNA]</scope>
    <source>
        <strain evidence="2">cv. Yunnan</strain>
        <tissue evidence="1">Leaves</tissue>
    </source>
</reference>
<reference evidence="2" key="1">
    <citation type="journal article" date="2022" name="Mol. Ecol. Resour.">
        <title>The genomes of chicory, endive, great burdock and yacon provide insights into Asteraceae palaeo-polyploidization history and plant inulin production.</title>
        <authorList>
            <person name="Fan W."/>
            <person name="Wang S."/>
            <person name="Wang H."/>
            <person name="Wang A."/>
            <person name="Jiang F."/>
            <person name="Liu H."/>
            <person name="Zhao H."/>
            <person name="Xu D."/>
            <person name="Zhang Y."/>
        </authorList>
    </citation>
    <scope>NUCLEOTIDE SEQUENCE [LARGE SCALE GENOMIC DNA]</scope>
    <source>
        <strain evidence="2">cv. Yunnan</strain>
    </source>
</reference>
<dbReference type="EMBL" id="CM042028">
    <property type="protein sequence ID" value="KAI3797170.1"/>
    <property type="molecule type" value="Genomic_DNA"/>
</dbReference>
<protein>
    <submittedName>
        <fullName evidence="1">Uncharacterized protein</fullName>
    </submittedName>
</protein>